<dbReference type="InterPro" id="IPR000276">
    <property type="entry name" value="GPCR_Rhodpsn"/>
</dbReference>
<dbReference type="PRINTS" id="PR00237">
    <property type="entry name" value="GPCRRHODOPSN"/>
</dbReference>
<feature type="transmembrane region" description="Helical" evidence="11">
    <location>
        <begin position="384"/>
        <end position="402"/>
    </location>
</feature>
<dbReference type="EMBL" id="VUJU01000554">
    <property type="protein sequence ID" value="KAF0769685.1"/>
    <property type="molecule type" value="Genomic_DNA"/>
</dbReference>
<feature type="domain" description="G-protein coupled receptors family 1 profile" evidence="12">
    <location>
        <begin position="124"/>
        <end position="399"/>
    </location>
</feature>
<dbReference type="InterPro" id="IPR050569">
    <property type="entry name" value="TAAR"/>
</dbReference>
<evidence type="ECO:0000256" key="1">
    <source>
        <dbReference type="ARBA" id="ARBA00004651"/>
    </source>
</evidence>
<keyword evidence="4 11" id="KW-0812">Transmembrane</keyword>
<comment type="similarity">
    <text evidence="2">Belongs to the G-protein coupled receptor 1 family.</text>
</comment>
<comment type="caution">
    <text evidence="13">The sequence shown here is derived from an EMBL/GenBank/DDBJ whole genome shotgun (WGS) entry which is preliminary data.</text>
</comment>
<feature type="transmembrane region" description="Helical" evidence="11">
    <location>
        <begin position="112"/>
        <end position="132"/>
    </location>
</feature>
<organism evidence="13 14">
    <name type="scientific">Aphis craccivora</name>
    <name type="common">Cowpea aphid</name>
    <dbReference type="NCBI Taxonomy" id="307492"/>
    <lineage>
        <taxon>Eukaryota</taxon>
        <taxon>Metazoa</taxon>
        <taxon>Ecdysozoa</taxon>
        <taxon>Arthropoda</taxon>
        <taxon>Hexapoda</taxon>
        <taxon>Insecta</taxon>
        <taxon>Pterygota</taxon>
        <taxon>Neoptera</taxon>
        <taxon>Paraneoptera</taxon>
        <taxon>Hemiptera</taxon>
        <taxon>Sternorrhyncha</taxon>
        <taxon>Aphidomorpha</taxon>
        <taxon>Aphidoidea</taxon>
        <taxon>Aphididae</taxon>
        <taxon>Aphidini</taxon>
        <taxon>Aphis</taxon>
        <taxon>Aphis</taxon>
    </lineage>
</organism>
<keyword evidence="9" id="KW-0807">Transducer</keyword>
<feature type="transmembrane region" description="Helical" evidence="11">
    <location>
        <begin position="347"/>
        <end position="364"/>
    </location>
</feature>
<proteinExistence type="inferred from homology"/>
<feature type="transmembrane region" description="Helical" evidence="11">
    <location>
        <begin position="153"/>
        <end position="173"/>
    </location>
</feature>
<evidence type="ECO:0000256" key="11">
    <source>
        <dbReference type="SAM" id="Phobius"/>
    </source>
</evidence>
<feature type="region of interest" description="Disordered" evidence="10">
    <location>
        <begin position="465"/>
        <end position="490"/>
    </location>
</feature>
<feature type="transmembrane region" description="Helical" evidence="11">
    <location>
        <begin position="185"/>
        <end position="206"/>
    </location>
</feature>
<sequence length="497" mass="55976">MTFLSLLTFKYKNLNHLFLKYFMCGMLLIGSLIIKNTDHSLKLETVWSDGMHAEMIKVLDEDNIIKPCNKMRAGRSTVLTAPLLYNSSCWHPRIYTNGLLFRITVSGITESAFVSLLTVAILVANLMVIITINSDRYTKFIHPQPRYLVTSLACNDLAIGLLVTPLAAFSALVHCWPYSEIVCQIQALLRAALPQQNAMILVFMAVDRYTCMLHPDKYHKHSSKKGCMLVLSLTLVGSLTAFGAAVIRRGGYFYNGNGLMACEPFYQRPSLRILAACLFYFPTTMALMYFYGSALHVDRLRHRQQINICAVLVQPMLPNSAGKNALDEASDRLASKELRQSIRTTRAMGAVALGFIVAVTPWTIQEVVTACTGTKMPPAVDFIITWIALSNSFWNPFIYWALNRKFRRISRNIIKTKIFRRKKYSSSVISSSCNVGHQESCCANRDMCFSALQKDNEDIIEVDRQSLGSQDRGGFPPTPPPPPPYHRGDIQHCRYAR</sequence>
<dbReference type="Gene3D" id="1.20.1070.10">
    <property type="entry name" value="Rhodopsin 7-helix transmembrane proteins"/>
    <property type="match status" value="1"/>
</dbReference>
<feature type="transmembrane region" description="Helical" evidence="11">
    <location>
        <begin position="273"/>
        <end position="292"/>
    </location>
</feature>
<dbReference type="OrthoDB" id="9615015at2759"/>
<feature type="transmembrane region" description="Helical" evidence="11">
    <location>
        <begin position="17"/>
        <end position="34"/>
    </location>
</feature>
<evidence type="ECO:0000256" key="9">
    <source>
        <dbReference type="ARBA" id="ARBA00023224"/>
    </source>
</evidence>
<comment type="subcellular location">
    <subcellularLocation>
        <location evidence="1">Cell membrane</location>
        <topology evidence="1">Multi-pass membrane protein</topology>
    </subcellularLocation>
</comment>
<dbReference type="GO" id="GO:0004930">
    <property type="term" value="F:G protein-coupled receptor activity"/>
    <property type="evidence" value="ECO:0007669"/>
    <property type="project" value="UniProtKB-KW"/>
</dbReference>
<dbReference type="CDD" id="cd00637">
    <property type="entry name" value="7tm_classA_rhodopsin-like"/>
    <property type="match status" value="1"/>
</dbReference>
<keyword evidence="5 11" id="KW-1133">Transmembrane helix</keyword>
<evidence type="ECO:0000256" key="7">
    <source>
        <dbReference type="ARBA" id="ARBA00023136"/>
    </source>
</evidence>
<keyword evidence="3" id="KW-1003">Cell membrane</keyword>
<dbReference type="AlphaFoldDB" id="A0A6G0ZGS0"/>
<gene>
    <name evidence="13" type="ORF">FWK35_00007274</name>
</gene>
<evidence type="ECO:0000259" key="12">
    <source>
        <dbReference type="PROSITE" id="PS50262"/>
    </source>
</evidence>
<dbReference type="SUPFAM" id="SSF81321">
    <property type="entry name" value="Family A G protein-coupled receptor-like"/>
    <property type="match status" value="1"/>
</dbReference>
<evidence type="ECO:0000256" key="3">
    <source>
        <dbReference type="ARBA" id="ARBA00022475"/>
    </source>
</evidence>
<dbReference type="InterPro" id="IPR017452">
    <property type="entry name" value="GPCR_Rhodpsn_7TM"/>
</dbReference>
<evidence type="ECO:0000256" key="6">
    <source>
        <dbReference type="ARBA" id="ARBA00023040"/>
    </source>
</evidence>
<protein>
    <submittedName>
        <fullName evidence="13">Trace amine-associated receptor 1</fullName>
    </submittedName>
</protein>
<evidence type="ECO:0000256" key="2">
    <source>
        <dbReference type="ARBA" id="ARBA00010663"/>
    </source>
</evidence>
<dbReference type="PROSITE" id="PS50262">
    <property type="entry name" value="G_PROTEIN_RECEP_F1_2"/>
    <property type="match status" value="1"/>
</dbReference>
<accession>A0A6G0ZGS0</accession>
<keyword evidence="8 13" id="KW-0675">Receptor</keyword>
<dbReference type="PANTHER" id="PTHR24249">
    <property type="entry name" value="HISTAMINE RECEPTOR-RELATED G-PROTEIN COUPLED RECEPTOR"/>
    <property type="match status" value="1"/>
</dbReference>
<name>A0A6G0ZGS0_APHCR</name>
<feature type="compositionally biased region" description="Pro residues" evidence="10">
    <location>
        <begin position="476"/>
        <end position="485"/>
    </location>
</feature>
<keyword evidence="6" id="KW-0297">G-protein coupled receptor</keyword>
<evidence type="ECO:0000256" key="5">
    <source>
        <dbReference type="ARBA" id="ARBA00022989"/>
    </source>
</evidence>
<dbReference type="GO" id="GO:0005886">
    <property type="term" value="C:plasma membrane"/>
    <property type="evidence" value="ECO:0007669"/>
    <property type="project" value="UniProtKB-SubCell"/>
</dbReference>
<feature type="transmembrane region" description="Helical" evidence="11">
    <location>
        <begin position="227"/>
        <end position="247"/>
    </location>
</feature>
<dbReference type="PANTHER" id="PTHR24249:SF411">
    <property type="entry name" value="G-PROTEIN COUPLED RECEPTORS FAMILY 1 PROFILE DOMAIN-CONTAINING PROTEIN"/>
    <property type="match status" value="1"/>
</dbReference>
<evidence type="ECO:0000256" key="4">
    <source>
        <dbReference type="ARBA" id="ARBA00022692"/>
    </source>
</evidence>
<keyword evidence="7 11" id="KW-0472">Membrane</keyword>
<dbReference type="Pfam" id="PF00001">
    <property type="entry name" value="7tm_1"/>
    <property type="match status" value="1"/>
</dbReference>
<dbReference type="FunFam" id="1.20.1070.10:FF:000354">
    <property type="entry name" value="5-hydroxytryptamine receptor 1A"/>
    <property type="match status" value="1"/>
</dbReference>
<reference evidence="13 14" key="1">
    <citation type="submission" date="2019-08" db="EMBL/GenBank/DDBJ databases">
        <title>Whole genome of Aphis craccivora.</title>
        <authorList>
            <person name="Voronova N.V."/>
            <person name="Shulinski R.S."/>
            <person name="Bandarenka Y.V."/>
            <person name="Zhorov D.G."/>
            <person name="Warner D."/>
        </authorList>
    </citation>
    <scope>NUCLEOTIDE SEQUENCE [LARGE SCALE GENOMIC DNA]</scope>
    <source>
        <strain evidence="13">180601</strain>
        <tissue evidence="13">Whole Body</tissue>
    </source>
</reference>
<keyword evidence="14" id="KW-1185">Reference proteome</keyword>
<evidence type="ECO:0000313" key="14">
    <source>
        <dbReference type="Proteomes" id="UP000478052"/>
    </source>
</evidence>
<dbReference type="Proteomes" id="UP000478052">
    <property type="component" value="Unassembled WGS sequence"/>
</dbReference>
<evidence type="ECO:0000313" key="13">
    <source>
        <dbReference type="EMBL" id="KAF0769685.1"/>
    </source>
</evidence>
<evidence type="ECO:0000256" key="10">
    <source>
        <dbReference type="SAM" id="MobiDB-lite"/>
    </source>
</evidence>
<evidence type="ECO:0000256" key="8">
    <source>
        <dbReference type="ARBA" id="ARBA00023170"/>
    </source>
</evidence>